<comment type="subcellular location">
    <subcellularLocation>
        <location evidence="2">Cell membrane</location>
    </subcellularLocation>
</comment>
<dbReference type="EC" id="2.7.13.3" evidence="3"/>
<feature type="domain" description="Histidine kinase" evidence="12">
    <location>
        <begin position="261"/>
        <end position="483"/>
    </location>
</feature>
<evidence type="ECO:0000256" key="1">
    <source>
        <dbReference type="ARBA" id="ARBA00000085"/>
    </source>
</evidence>
<evidence type="ECO:0000256" key="6">
    <source>
        <dbReference type="ARBA" id="ARBA00022692"/>
    </source>
</evidence>
<dbReference type="InterPro" id="IPR036890">
    <property type="entry name" value="HATPase_C_sf"/>
</dbReference>
<feature type="domain" description="HAMP" evidence="13">
    <location>
        <begin position="193"/>
        <end position="246"/>
    </location>
</feature>
<dbReference type="InterPro" id="IPR036097">
    <property type="entry name" value="HisK_dim/P_sf"/>
</dbReference>
<comment type="catalytic activity">
    <reaction evidence="1">
        <text>ATP + protein L-histidine = ADP + protein N-phospho-L-histidine.</text>
        <dbReference type="EC" id="2.7.13.3"/>
    </reaction>
</comment>
<keyword evidence="8 11" id="KW-1133">Transmembrane helix</keyword>
<evidence type="ECO:0000313" key="15">
    <source>
        <dbReference type="Proteomes" id="UP000602653"/>
    </source>
</evidence>
<dbReference type="PROSITE" id="PS50885">
    <property type="entry name" value="HAMP"/>
    <property type="match status" value="1"/>
</dbReference>
<dbReference type="SMART" id="SM00304">
    <property type="entry name" value="HAMP"/>
    <property type="match status" value="1"/>
</dbReference>
<dbReference type="Pfam" id="PF00512">
    <property type="entry name" value="HisKA"/>
    <property type="match status" value="1"/>
</dbReference>
<gene>
    <name evidence="14" type="ORF">JTE88_08025</name>
</gene>
<evidence type="ECO:0000256" key="11">
    <source>
        <dbReference type="SAM" id="Phobius"/>
    </source>
</evidence>
<dbReference type="SUPFAM" id="SSF158472">
    <property type="entry name" value="HAMP domain-like"/>
    <property type="match status" value="1"/>
</dbReference>
<organism evidence="14 15">
    <name type="scientific">Arcanobacterium phocisimile</name>
    <dbReference type="NCBI Taxonomy" id="1302235"/>
    <lineage>
        <taxon>Bacteria</taxon>
        <taxon>Bacillati</taxon>
        <taxon>Actinomycetota</taxon>
        <taxon>Actinomycetes</taxon>
        <taxon>Actinomycetales</taxon>
        <taxon>Actinomycetaceae</taxon>
        <taxon>Arcanobacterium</taxon>
    </lineage>
</organism>
<dbReference type="CDD" id="cd00075">
    <property type="entry name" value="HATPase"/>
    <property type="match status" value="1"/>
</dbReference>
<dbReference type="Pfam" id="PF02518">
    <property type="entry name" value="HATPase_c"/>
    <property type="match status" value="1"/>
</dbReference>
<evidence type="ECO:0000256" key="4">
    <source>
        <dbReference type="ARBA" id="ARBA00022553"/>
    </source>
</evidence>
<dbReference type="InterPro" id="IPR005467">
    <property type="entry name" value="His_kinase_dom"/>
</dbReference>
<evidence type="ECO:0000256" key="10">
    <source>
        <dbReference type="ARBA" id="ARBA00023136"/>
    </source>
</evidence>
<evidence type="ECO:0000313" key="14">
    <source>
        <dbReference type="EMBL" id="QRV02013.1"/>
    </source>
</evidence>
<dbReference type="PRINTS" id="PR00344">
    <property type="entry name" value="BCTRLSENSOR"/>
</dbReference>
<accession>A0ABX7IFV2</accession>
<dbReference type="SUPFAM" id="SSF55874">
    <property type="entry name" value="ATPase domain of HSP90 chaperone/DNA topoisomerase II/histidine kinase"/>
    <property type="match status" value="1"/>
</dbReference>
<dbReference type="InterPro" id="IPR050428">
    <property type="entry name" value="TCS_sensor_his_kinase"/>
</dbReference>
<dbReference type="InterPro" id="IPR003660">
    <property type="entry name" value="HAMP_dom"/>
</dbReference>
<dbReference type="Proteomes" id="UP000602653">
    <property type="component" value="Chromosome"/>
</dbReference>
<dbReference type="Pfam" id="PF00672">
    <property type="entry name" value="HAMP"/>
    <property type="match status" value="1"/>
</dbReference>
<dbReference type="InterPro" id="IPR004358">
    <property type="entry name" value="Sig_transdc_His_kin-like_C"/>
</dbReference>
<dbReference type="CDD" id="cd06225">
    <property type="entry name" value="HAMP"/>
    <property type="match status" value="1"/>
</dbReference>
<dbReference type="SMART" id="SM00388">
    <property type="entry name" value="HisKA"/>
    <property type="match status" value="1"/>
</dbReference>
<protein>
    <recommendedName>
        <fullName evidence="3">histidine kinase</fullName>
        <ecNumber evidence="3">2.7.13.3</ecNumber>
    </recommendedName>
</protein>
<keyword evidence="15" id="KW-1185">Reference proteome</keyword>
<name>A0ABX7IFV2_9ACTO</name>
<keyword evidence="4" id="KW-0597">Phosphoprotein</keyword>
<keyword evidence="9" id="KW-0902">Two-component regulatory system</keyword>
<dbReference type="Gene3D" id="3.30.565.10">
    <property type="entry name" value="Histidine kinase-like ATPase, C-terminal domain"/>
    <property type="match status" value="1"/>
</dbReference>
<evidence type="ECO:0000256" key="2">
    <source>
        <dbReference type="ARBA" id="ARBA00004236"/>
    </source>
</evidence>
<sequence>MPERQSRPPLTGRLSWQLLAVFLVLLGSALVLVSAFTTISLRTFLTSETDKTLSSSGQIVASQTVDALIQGSSSTLLPSEFYLYIRDDFGTAVEEVHHAVEDRFGKPLNAPELAANYIDQPRSVPGTLAHTEWRIISVPLTSTGPHPRTVGHVLIGLPLEQVERTVGNLRQVLTFFILAIMSIGSLVSIVLVHRSLRGLRTVNHVSADVRRGNFAARVPAMKPGSEVNALGESINAMLDEIETLFDAQAASEQRMRRFVSDASHELRTPLATIRGYAELYRLGGVPTESVPQAFGRIESESGRMANLVEDLLKLARLDERGEIKPKPVDLAAVALNTVSDFLARAPQRSAAVTNLDGGEVESLVIMGDNDGVTQLLTNLLGNVSSHTDPDVAVEVAVGIDPEDASQALVEVRDHGQGIPEKDRAHIFERFYKIDSSRARCGGEGSGLGLAIVAAIMTAHHGQVTIKETPGGGLTVRLAFPLPRTLSGHSEPLA</sequence>
<evidence type="ECO:0000256" key="3">
    <source>
        <dbReference type="ARBA" id="ARBA00012438"/>
    </source>
</evidence>
<proteinExistence type="predicted"/>
<dbReference type="Gene3D" id="6.10.340.10">
    <property type="match status" value="1"/>
</dbReference>
<dbReference type="EMBL" id="CP070228">
    <property type="protein sequence ID" value="QRV02013.1"/>
    <property type="molecule type" value="Genomic_DNA"/>
</dbReference>
<dbReference type="CDD" id="cd00082">
    <property type="entry name" value="HisKA"/>
    <property type="match status" value="1"/>
</dbReference>
<dbReference type="PANTHER" id="PTHR45436:SF5">
    <property type="entry name" value="SENSOR HISTIDINE KINASE TRCS"/>
    <property type="match status" value="1"/>
</dbReference>
<keyword evidence="6 11" id="KW-0812">Transmembrane</keyword>
<evidence type="ECO:0000256" key="9">
    <source>
        <dbReference type="ARBA" id="ARBA00023012"/>
    </source>
</evidence>
<evidence type="ECO:0000256" key="5">
    <source>
        <dbReference type="ARBA" id="ARBA00022679"/>
    </source>
</evidence>
<dbReference type="SUPFAM" id="SSF47384">
    <property type="entry name" value="Homodimeric domain of signal transducing histidine kinase"/>
    <property type="match status" value="1"/>
</dbReference>
<dbReference type="SMART" id="SM00387">
    <property type="entry name" value="HATPase_c"/>
    <property type="match status" value="1"/>
</dbReference>
<keyword evidence="7 14" id="KW-0418">Kinase</keyword>
<dbReference type="InterPro" id="IPR003594">
    <property type="entry name" value="HATPase_dom"/>
</dbReference>
<keyword evidence="10 11" id="KW-0472">Membrane</keyword>
<evidence type="ECO:0000256" key="7">
    <source>
        <dbReference type="ARBA" id="ARBA00022777"/>
    </source>
</evidence>
<dbReference type="Gene3D" id="1.10.287.130">
    <property type="match status" value="1"/>
</dbReference>
<keyword evidence="5" id="KW-0808">Transferase</keyword>
<dbReference type="RefSeq" id="WP_204424197.1">
    <property type="nucleotide sequence ID" value="NZ_CP070228.1"/>
</dbReference>
<evidence type="ECO:0000259" key="12">
    <source>
        <dbReference type="PROSITE" id="PS50109"/>
    </source>
</evidence>
<dbReference type="PROSITE" id="PS50109">
    <property type="entry name" value="HIS_KIN"/>
    <property type="match status" value="1"/>
</dbReference>
<dbReference type="InterPro" id="IPR003661">
    <property type="entry name" value="HisK_dim/P_dom"/>
</dbReference>
<dbReference type="PANTHER" id="PTHR45436">
    <property type="entry name" value="SENSOR HISTIDINE KINASE YKOH"/>
    <property type="match status" value="1"/>
</dbReference>
<feature type="transmembrane region" description="Helical" evidence="11">
    <location>
        <begin position="172"/>
        <end position="192"/>
    </location>
</feature>
<evidence type="ECO:0000256" key="8">
    <source>
        <dbReference type="ARBA" id="ARBA00022989"/>
    </source>
</evidence>
<reference evidence="14 15" key="1">
    <citation type="submission" date="2021-02" db="EMBL/GenBank/DDBJ databases">
        <title>Complete Genome Sequence of Arcanobacterium phocisimile strain DSM 26142T from a harbour seal.</title>
        <authorList>
            <person name="Borowiak M."/>
            <person name="Alssahen M."/>
            <person name="Malorny B."/>
            <person name="Laemmler C."/>
            <person name="Siebert U."/>
            <person name="Ploetz M."/>
            <person name="Abdulmawjood A."/>
        </authorList>
    </citation>
    <scope>NUCLEOTIDE SEQUENCE [LARGE SCALE GENOMIC DNA]</scope>
    <source>
        <strain evidence="14 15">DSM 26142</strain>
    </source>
</reference>
<dbReference type="GO" id="GO:0016301">
    <property type="term" value="F:kinase activity"/>
    <property type="evidence" value="ECO:0007669"/>
    <property type="project" value="UniProtKB-KW"/>
</dbReference>
<evidence type="ECO:0000259" key="13">
    <source>
        <dbReference type="PROSITE" id="PS50885"/>
    </source>
</evidence>